<dbReference type="GO" id="GO:0009507">
    <property type="term" value="C:chloroplast"/>
    <property type="evidence" value="ECO:0007669"/>
    <property type="project" value="TreeGrafter"/>
</dbReference>
<geneLocation type="mitochondrion" evidence="4"/>
<evidence type="ECO:0000313" key="4">
    <source>
        <dbReference type="EMBL" id="SPQ95607.1"/>
    </source>
</evidence>
<keyword evidence="5" id="KW-1185">Reference proteome</keyword>
<dbReference type="STRING" id="37360.A0A0G4J718"/>
<feature type="repeat" description="PPR" evidence="2">
    <location>
        <begin position="369"/>
        <end position="403"/>
    </location>
</feature>
<dbReference type="AlphaFoldDB" id="A0A0G4J718"/>
<dbReference type="Pfam" id="PF01535">
    <property type="entry name" value="PPR"/>
    <property type="match status" value="2"/>
</dbReference>
<dbReference type="PANTHER" id="PTHR47936:SF1">
    <property type="entry name" value="PENTATRICOPEPTIDE REPEAT-CONTAINING PROTEIN GUN1, CHLOROPLASTIC"/>
    <property type="match status" value="1"/>
</dbReference>
<reference evidence="4 6" key="2">
    <citation type="submission" date="2018-03" db="EMBL/GenBank/DDBJ databases">
        <authorList>
            <person name="Fogelqvist J."/>
        </authorList>
    </citation>
    <scope>NUCLEOTIDE SEQUENCE [LARGE SCALE GENOMIC DNA]</scope>
</reference>
<dbReference type="Pfam" id="PF13041">
    <property type="entry name" value="PPR_2"/>
    <property type="match status" value="1"/>
</dbReference>
<gene>
    <name evidence="3" type="ORF">PBRA_003130</name>
    <name evidence="4" type="ORF">PLBR_LOCUS2822</name>
</gene>
<proteinExistence type="predicted"/>
<evidence type="ECO:0008006" key="7">
    <source>
        <dbReference type="Google" id="ProtNLM"/>
    </source>
</evidence>
<keyword evidence="1" id="KW-0677">Repeat</keyword>
<dbReference type="Proteomes" id="UP000039324">
    <property type="component" value="Unassembled WGS sequence"/>
</dbReference>
<dbReference type="OrthoDB" id="185373at2759"/>
<dbReference type="Proteomes" id="UP000290189">
    <property type="component" value="Unassembled WGS sequence"/>
</dbReference>
<dbReference type="Pfam" id="PF13812">
    <property type="entry name" value="PPR_3"/>
    <property type="match status" value="2"/>
</dbReference>
<dbReference type="OMA" id="MITACER"/>
<protein>
    <recommendedName>
        <fullName evidence="7">Pentacotripeptide-repeat region of PRORP domain-containing protein</fullName>
    </recommendedName>
</protein>
<dbReference type="EMBL" id="CDSF01000144">
    <property type="protein sequence ID" value="CEP03370.1"/>
    <property type="molecule type" value="Genomic_DNA"/>
</dbReference>
<feature type="repeat" description="PPR" evidence="2">
    <location>
        <begin position="248"/>
        <end position="282"/>
    </location>
</feature>
<dbReference type="GO" id="GO:0031930">
    <property type="term" value="P:mitochondria-nucleus signaling pathway"/>
    <property type="evidence" value="ECO:0007669"/>
    <property type="project" value="TreeGrafter"/>
</dbReference>
<evidence type="ECO:0000313" key="3">
    <source>
        <dbReference type="EMBL" id="CEP03370.1"/>
    </source>
</evidence>
<dbReference type="EMBL" id="OVEO01000004">
    <property type="protein sequence ID" value="SPQ95607.1"/>
    <property type="molecule type" value="Genomic_DNA"/>
</dbReference>
<reference evidence="3 5" key="1">
    <citation type="submission" date="2015-02" db="EMBL/GenBank/DDBJ databases">
        <authorList>
            <person name="Chooi Y.-H."/>
        </authorList>
    </citation>
    <scope>NUCLEOTIDE SEQUENCE [LARGE SCALE GENOMIC DNA]</scope>
    <source>
        <strain evidence="3">E3</strain>
    </source>
</reference>
<accession>A0A0G4J718</accession>
<organism evidence="3 5">
    <name type="scientific">Plasmodiophora brassicae</name>
    <name type="common">Clubroot disease agent</name>
    <dbReference type="NCBI Taxonomy" id="37360"/>
    <lineage>
        <taxon>Eukaryota</taxon>
        <taxon>Sar</taxon>
        <taxon>Rhizaria</taxon>
        <taxon>Endomyxa</taxon>
        <taxon>Phytomyxea</taxon>
        <taxon>Plasmodiophorida</taxon>
        <taxon>Plasmodiophoridae</taxon>
        <taxon>Plasmodiophora</taxon>
    </lineage>
</organism>
<feature type="repeat" description="PPR" evidence="2">
    <location>
        <begin position="283"/>
        <end position="317"/>
    </location>
</feature>
<sequence length="570" mass="63927">MRRALVRFRLARGSTSRPLATVAGSFSARLSDSLVQLQREWNHLAHVQADLQDSMPACSAADLPSLHKRLHQSYTLLLKSVVLDPEAHVNDVLVVFDSICTRYPPTEDDLLHMISWARRFENPDHAIQILEMMLQSGWPLNAKACNRVLEVIARSGDLQRCSALLDRVCKIGFQPDPRTYAAMITACERAGDVATAERWFSALLDCERREGDVVVVGAMMSLYARHHRLQECMDLMNSMGRLFDVQRNVQIYTVAIDAHRRANCVDGCLDLFQQMLEEGIHPTVVTYNCLLSAVATTGDVQKSIPIYRDMIGRGLRPDIVTFQALLNAHRYSPAGKITSMTMTPEARELPLIARSLMIEARFRYGISPDLKMYTTLVHIFTLSGHTVDALMCFVDMMAAGFQPDLTMYSALMNALSDQGAFHQCCNLLATVKRNGITANVQLYTAVIASLRHHFHRLALHALAIANDMFAERVRADAKFYRVLLQVLARGRHIQTCVDVITAAVARETSFSPDDWSSIVSTVIVELQRSPDDQLRFAQAIPTLLPFPPEEYPISLQEALSSMPQPYDVVR</sequence>
<keyword evidence="4" id="KW-0496">Mitochondrion</keyword>
<dbReference type="PANTHER" id="PTHR47936">
    <property type="entry name" value="PPR_LONG DOMAIN-CONTAINING PROTEIN"/>
    <property type="match status" value="1"/>
</dbReference>
<dbReference type="NCBIfam" id="TIGR00756">
    <property type="entry name" value="PPR"/>
    <property type="match status" value="3"/>
</dbReference>
<evidence type="ECO:0000313" key="6">
    <source>
        <dbReference type="Proteomes" id="UP000290189"/>
    </source>
</evidence>
<evidence type="ECO:0000256" key="1">
    <source>
        <dbReference type="ARBA" id="ARBA00022737"/>
    </source>
</evidence>
<dbReference type="InterPro" id="IPR002885">
    <property type="entry name" value="PPR_rpt"/>
</dbReference>
<evidence type="ECO:0000313" key="5">
    <source>
        <dbReference type="Proteomes" id="UP000039324"/>
    </source>
</evidence>
<name>A0A0G4J718_PLABS</name>
<dbReference type="Gene3D" id="1.25.40.10">
    <property type="entry name" value="Tetratricopeptide repeat domain"/>
    <property type="match status" value="3"/>
</dbReference>
<dbReference type="PROSITE" id="PS51375">
    <property type="entry name" value="PPR"/>
    <property type="match status" value="3"/>
</dbReference>
<evidence type="ECO:0000256" key="2">
    <source>
        <dbReference type="PROSITE-ProRule" id="PRU00708"/>
    </source>
</evidence>
<dbReference type="InterPro" id="IPR011990">
    <property type="entry name" value="TPR-like_helical_dom_sf"/>
</dbReference>